<accession>A0ACC2ZXJ2</accession>
<proteinExistence type="predicted"/>
<comment type="caution">
    <text evidence="1">The sequence shown here is derived from an EMBL/GenBank/DDBJ whole genome shotgun (WGS) entry which is preliminary data.</text>
</comment>
<name>A0ACC2ZXJ2_9EURO</name>
<dbReference type="Proteomes" id="UP001172386">
    <property type="component" value="Unassembled WGS sequence"/>
</dbReference>
<reference evidence="1" key="1">
    <citation type="submission" date="2022-10" db="EMBL/GenBank/DDBJ databases">
        <title>Culturing micro-colonial fungi from biological soil crusts in the Mojave desert and describing Neophaeococcomyces mojavensis, and introducing the new genera and species Taxawa tesnikishii.</title>
        <authorList>
            <person name="Kurbessoian T."/>
            <person name="Stajich J.E."/>
        </authorList>
    </citation>
    <scope>NUCLEOTIDE SEQUENCE</scope>
    <source>
        <strain evidence="1">JES_112</strain>
    </source>
</reference>
<dbReference type="EMBL" id="JAPDRQ010000203">
    <property type="protein sequence ID" value="KAJ9652356.1"/>
    <property type="molecule type" value="Genomic_DNA"/>
</dbReference>
<evidence type="ECO:0000313" key="1">
    <source>
        <dbReference type="EMBL" id="KAJ9652356.1"/>
    </source>
</evidence>
<evidence type="ECO:0000313" key="2">
    <source>
        <dbReference type="Proteomes" id="UP001172386"/>
    </source>
</evidence>
<sequence length="1070" mass="119163">MSKNPLSWLLVHAPACAPDAGFTELPQPSQQRAKAAPLHVHRRTESAPLLGDDPAEDCLQCARKKRRASFDAYPTVLPTLPEYVLQPRKRPRERGCRRIWVELKRAACFCTSKRRYQLISRYRYSKQKKPYTAISVHVEQLTSENYEEDDLAGIPDLLEVVKLQATGPTEVARALRKKLKYGSVHRQLRALTILDGLLQNGGQRLQRQILSDPPLQERLRIAAIDPISDQDVRTKCKTLFGQWVASSAEQPGLEGAKSLYNQLPKKRVQPAQQRREQSKVLRETEEEAQREQEAEALRERSSSIVTENAPSTSKKTSRPIALSSSSAFGTNKVKKDKKLKTKYFNIEKEKPAILQAIAGSSVAASNLNNALKLVNREDRRVSEDPEVMKRFETCKALRRQILRYIQFVETEELLGGLIDANERLIEGLMGFEVMDKSVDDDSDSEMEEAAHLSRKEKMREDAAVRDAEKRFADMSVAPSKPPRPASIPMPPRPAPGITKTASKKVDNDESDTDYDSDDSDDPFADRNAAPRTPDPTTALRHKYCPPLDEALLIALAGDFDLEKTESRQQLEDTLDSLKEEAVVEQELELVAPIHNDSIRSNGHTSGSRTNPSIHQVADATDAEDSVTSVNTGVSELHTSDCVENGELDLSSYWLENGSVEEEEKWLKALFPTMESVQISETVARCDGNPQQCIDELLNLSFFHDDVDQSRLEPKPVPKGVEGFAAEMRNDTKIKKGKAKKNRRRNDMEDFYTSDGTASSGAVAPNPNVWQNAAQDVEFIVSRTKMSTTLVKSSYHKNGANLSLTIRALIRKEAESNMTQIMSDDILQIQAAELKQDFETMPDDYIYGALLLAQMLPSAAKDLLDAMTTQSEEAFRPGKLIAQYTPVNLSDDERPKKKNATSLSSTTPIDAAVLVGRAGAHSYHADRAVTQASSAYRRGRSDHLYGGAAAYYASVSHEHRKKEKELLALAADAWVNQQSTGNSLDLHGVNVEQAVRIARSSVQNWWERLGDKKYVVGGTGDGFRIVTGVGKHSVQGIARIGPAVSKMLLREGWKVNIQHGEILVEGRVRRT</sequence>
<gene>
    <name evidence="1" type="ORF">H2198_008395</name>
</gene>
<protein>
    <submittedName>
        <fullName evidence="1">Uncharacterized protein</fullName>
    </submittedName>
</protein>
<keyword evidence="2" id="KW-1185">Reference proteome</keyword>
<organism evidence="1 2">
    <name type="scientific">Neophaeococcomyces mojaviensis</name>
    <dbReference type="NCBI Taxonomy" id="3383035"/>
    <lineage>
        <taxon>Eukaryota</taxon>
        <taxon>Fungi</taxon>
        <taxon>Dikarya</taxon>
        <taxon>Ascomycota</taxon>
        <taxon>Pezizomycotina</taxon>
        <taxon>Eurotiomycetes</taxon>
        <taxon>Chaetothyriomycetidae</taxon>
        <taxon>Chaetothyriales</taxon>
        <taxon>Chaetothyriales incertae sedis</taxon>
        <taxon>Neophaeococcomyces</taxon>
    </lineage>
</organism>